<evidence type="ECO:0000313" key="2">
    <source>
        <dbReference type="EMBL" id="AZU04747.1"/>
    </source>
</evidence>
<proteinExistence type="predicted"/>
<dbReference type="KEGG" id="gak:X907_2232"/>
<dbReference type="OrthoDB" id="7594527at2"/>
<keyword evidence="3" id="KW-1185">Reference proteome</keyword>
<dbReference type="Pfam" id="PF23125">
    <property type="entry name" value="Xre-MbcA-ParS_M"/>
    <property type="match status" value="1"/>
</dbReference>
<gene>
    <name evidence="2" type="ORF">X907_2232</name>
</gene>
<dbReference type="RefSeq" id="WP_127567942.1">
    <property type="nucleotide sequence ID" value="NZ_BMFB01000001.1"/>
</dbReference>
<dbReference type="InterPro" id="IPR056312">
    <property type="entry name" value="Xre-MbcA-ParS_M"/>
</dbReference>
<feature type="domain" description="Antitoxin Xre/MbcA/ParS-like middle" evidence="1">
    <location>
        <begin position="135"/>
        <end position="181"/>
    </location>
</feature>
<evidence type="ECO:0000313" key="3">
    <source>
        <dbReference type="Proteomes" id="UP000286954"/>
    </source>
</evidence>
<reference evidence="2 3" key="1">
    <citation type="submission" date="2016-12" db="EMBL/GenBank/DDBJ databases">
        <title>The genome of dimorphic prosthecate Glycocaulis alkaliphilus 6b-8t, isolated from crude oil dictates its adaptability in petroleum environments.</title>
        <authorList>
            <person name="Wu X.-L."/>
            <person name="Geng S."/>
        </authorList>
    </citation>
    <scope>NUCLEOTIDE SEQUENCE [LARGE SCALE GENOMIC DNA]</scope>
    <source>
        <strain evidence="2 3">6B-8</strain>
    </source>
</reference>
<dbReference type="EMBL" id="CP018911">
    <property type="protein sequence ID" value="AZU04747.1"/>
    <property type="molecule type" value="Genomic_DNA"/>
</dbReference>
<name>A0A3T0EBX9_9PROT</name>
<organism evidence="2 3">
    <name type="scientific">Glycocaulis alkaliphilus</name>
    <dbReference type="NCBI Taxonomy" id="1434191"/>
    <lineage>
        <taxon>Bacteria</taxon>
        <taxon>Pseudomonadati</taxon>
        <taxon>Pseudomonadota</taxon>
        <taxon>Alphaproteobacteria</taxon>
        <taxon>Maricaulales</taxon>
        <taxon>Maricaulaceae</taxon>
        <taxon>Glycocaulis</taxon>
    </lineage>
</organism>
<dbReference type="Proteomes" id="UP000286954">
    <property type="component" value="Chromosome"/>
</dbReference>
<dbReference type="SUPFAM" id="SSF46955">
    <property type="entry name" value="Putative DNA-binding domain"/>
    <property type="match status" value="1"/>
</dbReference>
<dbReference type="InterPro" id="IPR009061">
    <property type="entry name" value="DNA-bd_dom_put_sf"/>
</dbReference>
<dbReference type="AlphaFoldDB" id="A0A3T0EBX9"/>
<protein>
    <recommendedName>
        <fullName evidence="1">Antitoxin Xre/MbcA/ParS-like middle domain-containing protein</fullName>
    </recommendedName>
</protein>
<sequence>MADFDTRADVSEAVIRLDEESLQAFARRVGQEIAEPEVAHITSQVQNDVSALIKGVVLVPQKHRPAALRALHDVILRWLDEHQVGVAPDEFSGPQPHIPSGSELGRPLSRADADARRKQMALPMSLESWAGICVGPSELAARFEISRTTLNNWRRDGLVIAFPRGRRAHVYPVSQFADNAPLDGIREVLDFADGDPKVAWRWLLTPHHAFAHRAPLEALKDGNREAVVRAAEYSLG</sequence>
<accession>A0A3T0EBX9</accession>
<evidence type="ECO:0000259" key="1">
    <source>
        <dbReference type="Pfam" id="PF23125"/>
    </source>
</evidence>